<dbReference type="EMBL" id="PNYC01000013">
    <property type="protein sequence ID" value="PMS35059.1"/>
    <property type="molecule type" value="Genomic_DNA"/>
</dbReference>
<feature type="transmembrane region" description="Helical" evidence="5">
    <location>
        <begin position="33"/>
        <end position="52"/>
    </location>
</feature>
<feature type="transmembrane region" description="Helical" evidence="5">
    <location>
        <begin position="236"/>
        <end position="257"/>
    </location>
</feature>
<feature type="transmembrane region" description="Helical" evidence="5">
    <location>
        <begin position="176"/>
        <end position="199"/>
    </location>
</feature>
<name>A0A2N7WZZ9_9BURK</name>
<proteinExistence type="predicted"/>
<dbReference type="STRING" id="863227.GCA_000373005_05742"/>
<comment type="subcellular location">
    <subcellularLocation>
        <location evidence="1">Membrane</location>
        <topology evidence="1">Multi-pass membrane protein</topology>
    </subcellularLocation>
</comment>
<feature type="transmembrane region" description="Helical" evidence="5">
    <location>
        <begin position="92"/>
        <end position="112"/>
    </location>
</feature>
<evidence type="ECO:0000313" key="7">
    <source>
        <dbReference type="EMBL" id="PMS35059.1"/>
    </source>
</evidence>
<reference evidence="7 8" key="1">
    <citation type="submission" date="2018-01" db="EMBL/GenBank/DDBJ databases">
        <title>Whole genome analyses suggest that Burkholderia sensu lato contains two further novel genera in the rhizoxinica-symbiotica group Mycetohabitans gen. nov., and Trinickia gen. nov.: implications for the evolution of diazotrophy and nodulation in the Burkholderiaceae.</title>
        <authorList>
            <person name="Estrada-de los Santos P."/>
            <person name="Palmer M."/>
            <person name="Chavez-Ramirez B."/>
            <person name="Beukes C."/>
            <person name="Steenkamp E.T."/>
            <person name="Hirsch A.M."/>
            <person name="Manyaka P."/>
            <person name="Maluk M."/>
            <person name="Lafos M."/>
            <person name="Crook M."/>
            <person name="Gross E."/>
            <person name="Simon M.F."/>
            <person name="Bueno dos Reis Junior F."/>
            <person name="Poole P.S."/>
            <person name="Venter S.N."/>
            <person name="James E.K."/>
        </authorList>
    </citation>
    <scope>NUCLEOTIDE SEQUENCE [LARGE SCALE GENOMIC DNA]</scope>
    <source>
        <strain evidence="7 8">JPY 581</strain>
    </source>
</reference>
<feature type="domain" description="EamA" evidence="6">
    <location>
        <begin position="6"/>
        <end position="133"/>
    </location>
</feature>
<dbReference type="Gene3D" id="1.10.3730.20">
    <property type="match status" value="2"/>
</dbReference>
<sequence>MNAVQLIVLAAIWGASFLFLRMGAPDFGVVPLIALRVGIAAILLLPVMRTAAARAEFKNNVGPLFVVGITNSALPFCLLTYAALYVSAGVDSILNATTPLWTAVIGFLWFGAPLKRMQVVGLLTGFAGVVVLAWDAVGAGGEDALIAVASAVLGALSYGFAANYSRRKLGGVRPFVSAFGSQALAAVVLAPVALVLWPHTPIHTINWVAVVLLGVLCTAIAYLLYFALIRNAGAQYAASVTFLIPVFGVVWGAVFLHETITPQEGLGCLVILLGTALASGKLSGLPRVLGLGKQN</sequence>
<protein>
    <submittedName>
        <fullName evidence="7">EamA/RhaT family transporter</fullName>
    </submittedName>
</protein>
<dbReference type="PANTHER" id="PTHR32322">
    <property type="entry name" value="INNER MEMBRANE TRANSPORTER"/>
    <property type="match status" value="1"/>
</dbReference>
<feature type="transmembrane region" description="Helical" evidence="5">
    <location>
        <begin position="64"/>
        <end position="86"/>
    </location>
</feature>
<keyword evidence="4 5" id="KW-0472">Membrane</keyword>
<feature type="transmembrane region" description="Helical" evidence="5">
    <location>
        <begin position="144"/>
        <end position="164"/>
    </location>
</feature>
<feature type="transmembrane region" description="Helical" evidence="5">
    <location>
        <begin position="269"/>
        <end position="289"/>
    </location>
</feature>
<gene>
    <name evidence="7" type="ORF">C0Z20_20155</name>
</gene>
<accession>A0A2N7WZZ9</accession>
<dbReference type="InterPro" id="IPR050638">
    <property type="entry name" value="AA-Vitamin_Transporters"/>
</dbReference>
<evidence type="ECO:0000256" key="3">
    <source>
        <dbReference type="ARBA" id="ARBA00022989"/>
    </source>
</evidence>
<keyword evidence="8" id="KW-1185">Reference proteome</keyword>
<evidence type="ECO:0000313" key="8">
    <source>
        <dbReference type="Proteomes" id="UP000235777"/>
    </source>
</evidence>
<dbReference type="Proteomes" id="UP000235777">
    <property type="component" value="Unassembled WGS sequence"/>
</dbReference>
<evidence type="ECO:0000256" key="5">
    <source>
        <dbReference type="SAM" id="Phobius"/>
    </source>
</evidence>
<feature type="transmembrane region" description="Helical" evidence="5">
    <location>
        <begin position="119"/>
        <end position="138"/>
    </location>
</feature>
<evidence type="ECO:0000256" key="1">
    <source>
        <dbReference type="ARBA" id="ARBA00004141"/>
    </source>
</evidence>
<dbReference type="Pfam" id="PF00892">
    <property type="entry name" value="EamA"/>
    <property type="match status" value="2"/>
</dbReference>
<dbReference type="AlphaFoldDB" id="A0A2N7WZZ9"/>
<keyword evidence="2 5" id="KW-0812">Transmembrane</keyword>
<dbReference type="RefSeq" id="WP_018444362.1">
    <property type="nucleotide sequence ID" value="NZ_KB890220.1"/>
</dbReference>
<keyword evidence="3 5" id="KW-1133">Transmembrane helix</keyword>
<feature type="domain" description="EamA" evidence="6">
    <location>
        <begin position="146"/>
        <end position="279"/>
    </location>
</feature>
<feature type="transmembrane region" description="Helical" evidence="5">
    <location>
        <begin position="205"/>
        <end position="229"/>
    </location>
</feature>
<evidence type="ECO:0000259" key="6">
    <source>
        <dbReference type="Pfam" id="PF00892"/>
    </source>
</evidence>
<dbReference type="InterPro" id="IPR037185">
    <property type="entry name" value="EmrE-like"/>
</dbReference>
<dbReference type="OrthoDB" id="9810556at2"/>
<organism evidence="7 8">
    <name type="scientific">Trinickia symbiotica</name>
    <dbReference type="NCBI Taxonomy" id="863227"/>
    <lineage>
        <taxon>Bacteria</taxon>
        <taxon>Pseudomonadati</taxon>
        <taxon>Pseudomonadota</taxon>
        <taxon>Betaproteobacteria</taxon>
        <taxon>Burkholderiales</taxon>
        <taxon>Burkholderiaceae</taxon>
        <taxon>Trinickia</taxon>
    </lineage>
</organism>
<comment type="caution">
    <text evidence="7">The sequence shown here is derived from an EMBL/GenBank/DDBJ whole genome shotgun (WGS) entry which is preliminary data.</text>
</comment>
<dbReference type="SUPFAM" id="SSF103481">
    <property type="entry name" value="Multidrug resistance efflux transporter EmrE"/>
    <property type="match status" value="2"/>
</dbReference>
<dbReference type="GO" id="GO:0016020">
    <property type="term" value="C:membrane"/>
    <property type="evidence" value="ECO:0007669"/>
    <property type="project" value="UniProtKB-SubCell"/>
</dbReference>
<evidence type="ECO:0000256" key="2">
    <source>
        <dbReference type="ARBA" id="ARBA00022692"/>
    </source>
</evidence>
<evidence type="ECO:0000256" key="4">
    <source>
        <dbReference type="ARBA" id="ARBA00023136"/>
    </source>
</evidence>
<dbReference type="PANTHER" id="PTHR32322:SF9">
    <property type="entry name" value="AMINO-ACID METABOLITE EFFLUX PUMP-RELATED"/>
    <property type="match status" value="1"/>
</dbReference>
<dbReference type="InterPro" id="IPR000620">
    <property type="entry name" value="EamA_dom"/>
</dbReference>